<dbReference type="GO" id="GO:0008270">
    <property type="term" value="F:zinc ion binding"/>
    <property type="evidence" value="ECO:0007669"/>
    <property type="project" value="InterPro"/>
</dbReference>
<keyword evidence="5" id="KW-1185">Reference proteome</keyword>
<keyword evidence="1" id="KW-0539">Nucleus</keyword>
<dbReference type="AlphaFoldDB" id="A0AAJ0BDM5"/>
<dbReference type="PANTHER" id="PTHR31668">
    <property type="entry name" value="GLUCOSE TRANSPORT TRANSCRIPTION REGULATOR RGT1-RELATED-RELATED"/>
    <property type="match status" value="1"/>
</dbReference>
<protein>
    <recommendedName>
        <fullName evidence="3">Zn(2)-C6 fungal-type domain-containing protein</fullName>
    </recommendedName>
</protein>
<dbReference type="PROSITE" id="PS00463">
    <property type="entry name" value="ZN2_CY6_FUNGAL_1"/>
    <property type="match status" value="1"/>
</dbReference>
<proteinExistence type="predicted"/>
<dbReference type="InterPro" id="IPR001138">
    <property type="entry name" value="Zn2Cys6_DnaBD"/>
</dbReference>
<evidence type="ECO:0000313" key="5">
    <source>
        <dbReference type="Proteomes" id="UP001239445"/>
    </source>
</evidence>
<evidence type="ECO:0000256" key="2">
    <source>
        <dbReference type="SAM" id="MobiDB-lite"/>
    </source>
</evidence>
<dbReference type="InterPro" id="IPR036864">
    <property type="entry name" value="Zn2-C6_fun-type_DNA-bd_sf"/>
</dbReference>
<organism evidence="4 5">
    <name type="scientific">Echria macrotheca</name>
    <dbReference type="NCBI Taxonomy" id="438768"/>
    <lineage>
        <taxon>Eukaryota</taxon>
        <taxon>Fungi</taxon>
        <taxon>Dikarya</taxon>
        <taxon>Ascomycota</taxon>
        <taxon>Pezizomycotina</taxon>
        <taxon>Sordariomycetes</taxon>
        <taxon>Sordariomycetidae</taxon>
        <taxon>Sordariales</taxon>
        <taxon>Schizotheciaceae</taxon>
        <taxon>Echria</taxon>
    </lineage>
</organism>
<dbReference type="SUPFAM" id="SSF57701">
    <property type="entry name" value="Zn2/Cys6 DNA-binding domain"/>
    <property type="match status" value="1"/>
</dbReference>
<reference evidence="4" key="1">
    <citation type="submission" date="2023-06" db="EMBL/GenBank/DDBJ databases">
        <title>Genome-scale phylogeny and comparative genomics of the fungal order Sordariales.</title>
        <authorList>
            <consortium name="Lawrence Berkeley National Laboratory"/>
            <person name="Hensen N."/>
            <person name="Bonometti L."/>
            <person name="Westerberg I."/>
            <person name="Brannstrom I.O."/>
            <person name="Guillou S."/>
            <person name="Cros-Aarteil S."/>
            <person name="Calhoun S."/>
            <person name="Haridas S."/>
            <person name="Kuo A."/>
            <person name="Mondo S."/>
            <person name="Pangilinan J."/>
            <person name="Riley R."/>
            <person name="Labutti K."/>
            <person name="Andreopoulos B."/>
            <person name="Lipzen A."/>
            <person name="Chen C."/>
            <person name="Yanf M."/>
            <person name="Daum C."/>
            <person name="Ng V."/>
            <person name="Clum A."/>
            <person name="Steindorff A."/>
            <person name="Ohm R."/>
            <person name="Martin F."/>
            <person name="Silar P."/>
            <person name="Natvig D."/>
            <person name="Lalanne C."/>
            <person name="Gautier V."/>
            <person name="Ament-Velasquez S.L."/>
            <person name="Kruys A."/>
            <person name="Hutchinson M.I."/>
            <person name="Powell A.J."/>
            <person name="Barry K."/>
            <person name="Miller A.N."/>
            <person name="Grigoriev I.V."/>
            <person name="Debuchy R."/>
            <person name="Gladieux P."/>
            <person name="Thoren M.H."/>
            <person name="Johannesson H."/>
        </authorList>
    </citation>
    <scope>NUCLEOTIDE SEQUENCE</scope>
    <source>
        <strain evidence="4">PSN4</strain>
    </source>
</reference>
<sequence>MGAMGAMENATNKAEPPKRRACDECRAKKLACSKEVDGCARCKREGIKCVYSVQKQMGRPRKRAHDEVEPAAHPPPAPEAHHTPQHGSGDGAGKEQHTHILSPFDPAMTMELDMSFLDFDNQDMTFFDYLDSVPLPADPDFMQQPAAKKPNTTALEPAVNHVWLGGSFLGPIDFDDLNRPPPAPQMAQEVSREDIERIMTAEMPPEKLPSLSPPASHDTSSSSGMATTPSSDGAETEASPQPPAMPRCACLSSLYLALDSLQHLPNDVTAAMKIARTAARSAHDAVMCDACGNPPLDYARAPNIQSFQNLMMLGALLPSLANAYTRILGMIDAEATKADQERRQLLLKLDDYGGLWGSLAIGFNAMPERDKFWGKPLEPALWRLTIRSLLKLDVYGLHPAAGGADDLANLDCCMQQEYLGLKDIIAMVEERSRKRHQQLDMALASGLIEKPTTDCAYEIGQEDPPCMRIIDIAKRSMNDLVIP</sequence>
<dbReference type="CDD" id="cd00067">
    <property type="entry name" value="GAL4"/>
    <property type="match status" value="1"/>
</dbReference>
<name>A0AAJ0BDM5_9PEZI</name>
<accession>A0AAJ0BDM5</accession>
<dbReference type="EMBL" id="MU839834">
    <property type="protein sequence ID" value="KAK1754837.1"/>
    <property type="molecule type" value="Genomic_DNA"/>
</dbReference>
<feature type="region of interest" description="Disordered" evidence="2">
    <location>
        <begin position="55"/>
        <end position="98"/>
    </location>
</feature>
<evidence type="ECO:0000259" key="3">
    <source>
        <dbReference type="PROSITE" id="PS50048"/>
    </source>
</evidence>
<dbReference type="SMART" id="SM00066">
    <property type="entry name" value="GAL4"/>
    <property type="match status" value="1"/>
</dbReference>
<dbReference type="PANTHER" id="PTHR31668:SF4">
    <property type="entry name" value="TRANSCRIPTIONAL ACTIVATOR PROTEIN DAL81"/>
    <property type="match status" value="1"/>
</dbReference>
<dbReference type="Proteomes" id="UP001239445">
    <property type="component" value="Unassembled WGS sequence"/>
</dbReference>
<dbReference type="Gene3D" id="4.10.240.10">
    <property type="entry name" value="Zn(2)-C6 fungal-type DNA-binding domain"/>
    <property type="match status" value="1"/>
</dbReference>
<evidence type="ECO:0000256" key="1">
    <source>
        <dbReference type="ARBA" id="ARBA00023242"/>
    </source>
</evidence>
<feature type="region of interest" description="Disordered" evidence="2">
    <location>
        <begin position="205"/>
        <end position="243"/>
    </location>
</feature>
<feature type="compositionally biased region" description="Low complexity" evidence="2">
    <location>
        <begin position="213"/>
        <end position="231"/>
    </location>
</feature>
<comment type="caution">
    <text evidence="4">The sequence shown here is derived from an EMBL/GenBank/DDBJ whole genome shotgun (WGS) entry which is preliminary data.</text>
</comment>
<gene>
    <name evidence="4" type="ORF">QBC47DRAFT_202499</name>
</gene>
<dbReference type="Pfam" id="PF00172">
    <property type="entry name" value="Zn_clus"/>
    <property type="match status" value="1"/>
</dbReference>
<evidence type="ECO:0000313" key="4">
    <source>
        <dbReference type="EMBL" id="KAK1754837.1"/>
    </source>
</evidence>
<dbReference type="InterPro" id="IPR050797">
    <property type="entry name" value="Carb_Metab_Trans_Reg"/>
</dbReference>
<feature type="domain" description="Zn(2)-C6 fungal-type" evidence="3">
    <location>
        <begin position="21"/>
        <end position="51"/>
    </location>
</feature>
<dbReference type="PROSITE" id="PS50048">
    <property type="entry name" value="ZN2_CY6_FUNGAL_2"/>
    <property type="match status" value="1"/>
</dbReference>
<feature type="region of interest" description="Disordered" evidence="2">
    <location>
        <begin position="1"/>
        <end position="20"/>
    </location>
</feature>
<dbReference type="GO" id="GO:0005634">
    <property type="term" value="C:nucleus"/>
    <property type="evidence" value="ECO:0007669"/>
    <property type="project" value="TreeGrafter"/>
</dbReference>
<dbReference type="GO" id="GO:0001080">
    <property type="term" value="P:nitrogen catabolite activation of transcription from RNA polymerase II promoter"/>
    <property type="evidence" value="ECO:0007669"/>
    <property type="project" value="TreeGrafter"/>
</dbReference>
<dbReference type="GO" id="GO:0000981">
    <property type="term" value="F:DNA-binding transcription factor activity, RNA polymerase II-specific"/>
    <property type="evidence" value="ECO:0007669"/>
    <property type="project" value="InterPro"/>
</dbReference>